<evidence type="ECO:0000313" key="6">
    <source>
        <dbReference type="Proteomes" id="UP001178507"/>
    </source>
</evidence>
<accession>A0AA36IYX6</accession>
<reference evidence="5" key="1">
    <citation type="submission" date="2023-08" db="EMBL/GenBank/DDBJ databases">
        <authorList>
            <person name="Chen Y."/>
            <person name="Shah S."/>
            <person name="Dougan E. K."/>
            <person name="Thang M."/>
            <person name="Chan C."/>
        </authorList>
    </citation>
    <scope>NUCLEOTIDE SEQUENCE</scope>
</reference>
<dbReference type="PROSITE" id="PS00671">
    <property type="entry name" value="D_2_HYDROXYACID_DH_3"/>
    <property type="match status" value="1"/>
</dbReference>
<comment type="caution">
    <text evidence="5">The sequence shown here is derived from an EMBL/GenBank/DDBJ whole genome shotgun (WGS) entry which is preliminary data.</text>
</comment>
<dbReference type="AlphaFoldDB" id="A0AA36IYX6"/>
<dbReference type="SUPFAM" id="SSF51735">
    <property type="entry name" value="NAD(P)-binding Rossmann-fold domains"/>
    <property type="match status" value="1"/>
</dbReference>
<name>A0AA36IYX6_9DINO</name>
<keyword evidence="3" id="KW-0520">NAD</keyword>
<dbReference type="EMBL" id="CAUJNA010003157">
    <property type="protein sequence ID" value="CAJ1395428.1"/>
    <property type="molecule type" value="Genomic_DNA"/>
</dbReference>
<keyword evidence="2" id="KW-0560">Oxidoreductase</keyword>
<dbReference type="SUPFAM" id="SSF52283">
    <property type="entry name" value="Formate/glycerate dehydrogenase catalytic domain-like"/>
    <property type="match status" value="1"/>
</dbReference>
<evidence type="ECO:0000256" key="2">
    <source>
        <dbReference type="ARBA" id="ARBA00023002"/>
    </source>
</evidence>
<comment type="similarity">
    <text evidence="1">Belongs to the D-isomer specific 2-hydroxyacid dehydrogenase family.</text>
</comment>
<evidence type="ECO:0000256" key="3">
    <source>
        <dbReference type="ARBA" id="ARBA00023027"/>
    </source>
</evidence>
<dbReference type="CDD" id="cd12183">
    <property type="entry name" value="LDH_like_2"/>
    <property type="match status" value="1"/>
</dbReference>
<organism evidence="5 6">
    <name type="scientific">Effrenium voratum</name>
    <dbReference type="NCBI Taxonomy" id="2562239"/>
    <lineage>
        <taxon>Eukaryota</taxon>
        <taxon>Sar</taxon>
        <taxon>Alveolata</taxon>
        <taxon>Dinophyceae</taxon>
        <taxon>Suessiales</taxon>
        <taxon>Symbiodiniaceae</taxon>
        <taxon>Effrenium</taxon>
    </lineage>
</organism>
<dbReference type="InterPro" id="IPR036291">
    <property type="entry name" value="NAD(P)-bd_dom_sf"/>
</dbReference>
<proteinExistence type="inferred from homology"/>
<keyword evidence="6" id="KW-1185">Reference proteome</keyword>
<evidence type="ECO:0000259" key="4">
    <source>
        <dbReference type="Pfam" id="PF02826"/>
    </source>
</evidence>
<sequence>MGTGALGRAELLLTLEQHLPSWQEEDVDRPMASLASDLASEMLLTPWGEQVKYEAFLAWLFKAKASLAPSGSFKVALFSSAPYDKAWFDKTNQDLAMGIEFRYFEEQLTLETTKLASGCDAVCTFVNDYAGAEVVEKLSQAGVRLIALRCAGFDRVDLEAAQKNGVTVARVPAYSPYAVGEHAVALLLSLNRHIARAYRNSRMGNFKLAGLLGQDLAGKRVGIIGTGLIGSIAARVLKKGFDCEVVAYDVFENPKIKNPEPEGLGIPYMDLDALLASCDFISLHAPLLPTTKHMINEERLKIMKKGIMIVNTSRGGLIDTNALIKGLRQGIIAGAALDVVEGEAPYFFRDHSGSCITDPNIALLLRMPNVILTPHLAFFTREPSKNETGRVREWGTGKAISHGSYLNPGKIGKHFTFVLIVVYWEIPTQLLKDRFLLPFQRQEKERPEATGIILVA</sequence>
<evidence type="ECO:0000313" key="5">
    <source>
        <dbReference type="EMBL" id="CAJ1395428.1"/>
    </source>
</evidence>
<dbReference type="PANTHER" id="PTHR43026:SF1">
    <property type="entry name" value="2-HYDROXYACID DEHYDROGENASE HOMOLOG 1-RELATED"/>
    <property type="match status" value="1"/>
</dbReference>
<feature type="domain" description="D-isomer specific 2-hydroxyacid dehydrogenase NAD-binding" evidence="4">
    <location>
        <begin position="184"/>
        <end position="377"/>
    </location>
</feature>
<dbReference type="Proteomes" id="UP001178507">
    <property type="component" value="Unassembled WGS sequence"/>
</dbReference>
<dbReference type="Gene3D" id="3.40.50.720">
    <property type="entry name" value="NAD(P)-binding Rossmann-like Domain"/>
    <property type="match status" value="2"/>
</dbReference>
<dbReference type="GO" id="GO:0016616">
    <property type="term" value="F:oxidoreductase activity, acting on the CH-OH group of donors, NAD or NADP as acceptor"/>
    <property type="evidence" value="ECO:0007669"/>
    <property type="project" value="InterPro"/>
</dbReference>
<protein>
    <recommendedName>
        <fullName evidence="4">D-isomer specific 2-hydroxyacid dehydrogenase NAD-binding domain-containing protein</fullName>
    </recommendedName>
</protein>
<dbReference type="PANTHER" id="PTHR43026">
    <property type="entry name" value="2-HYDROXYACID DEHYDROGENASE HOMOLOG 1-RELATED"/>
    <property type="match status" value="1"/>
</dbReference>
<dbReference type="PROSITE" id="PS00670">
    <property type="entry name" value="D_2_HYDROXYACID_DH_2"/>
    <property type="match status" value="1"/>
</dbReference>
<gene>
    <name evidence="5" type="ORF">EVOR1521_LOCUS19859</name>
</gene>
<dbReference type="InterPro" id="IPR058205">
    <property type="entry name" value="D-LDH-like"/>
</dbReference>
<dbReference type="GO" id="GO:0051287">
    <property type="term" value="F:NAD binding"/>
    <property type="evidence" value="ECO:0007669"/>
    <property type="project" value="InterPro"/>
</dbReference>
<dbReference type="Pfam" id="PF02826">
    <property type="entry name" value="2-Hacid_dh_C"/>
    <property type="match status" value="1"/>
</dbReference>
<dbReference type="InterPro" id="IPR029753">
    <property type="entry name" value="D-isomer_DH_CS"/>
</dbReference>
<dbReference type="InterPro" id="IPR006140">
    <property type="entry name" value="D-isomer_DH_NAD-bd"/>
</dbReference>
<evidence type="ECO:0000256" key="1">
    <source>
        <dbReference type="ARBA" id="ARBA00005854"/>
    </source>
</evidence>